<gene>
    <name evidence="1" type="ORF">CLV98_11839</name>
</gene>
<dbReference type="Proteomes" id="UP000245880">
    <property type="component" value="Unassembled WGS sequence"/>
</dbReference>
<proteinExistence type="predicted"/>
<keyword evidence="2" id="KW-1185">Reference proteome</keyword>
<evidence type="ECO:0000313" key="1">
    <source>
        <dbReference type="EMBL" id="PWJ54277.1"/>
    </source>
</evidence>
<dbReference type="EMBL" id="QGDT01000018">
    <property type="protein sequence ID" value="PWJ54277.1"/>
    <property type="molecule type" value="Genomic_DNA"/>
</dbReference>
<organism evidence="1 2">
    <name type="scientific">Dyadobacter jejuensis</name>
    <dbReference type="NCBI Taxonomy" id="1082580"/>
    <lineage>
        <taxon>Bacteria</taxon>
        <taxon>Pseudomonadati</taxon>
        <taxon>Bacteroidota</taxon>
        <taxon>Cytophagia</taxon>
        <taxon>Cytophagales</taxon>
        <taxon>Spirosomataceae</taxon>
        <taxon>Dyadobacter</taxon>
    </lineage>
</organism>
<evidence type="ECO:0000313" key="2">
    <source>
        <dbReference type="Proteomes" id="UP000245880"/>
    </source>
</evidence>
<reference evidence="1 2" key="1">
    <citation type="submission" date="2018-03" db="EMBL/GenBank/DDBJ databases">
        <title>Genomic Encyclopedia of Archaeal and Bacterial Type Strains, Phase II (KMG-II): from individual species to whole genera.</title>
        <authorList>
            <person name="Goeker M."/>
        </authorList>
    </citation>
    <scope>NUCLEOTIDE SEQUENCE [LARGE SCALE GENOMIC DNA]</scope>
    <source>
        <strain evidence="1 2">DSM 100346</strain>
    </source>
</reference>
<comment type="caution">
    <text evidence="1">The sequence shown here is derived from an EMBL/GenBank/DDBJ whole genome shotgun (WGS) entry which is preliminary data.</text>
</comment>
<dbReference type="AlphaFoldDB" id="A0A316AVX5"/>
<name>A0A316AVX5_9BACT</name>
<accession>A0A316AVX5</accession>
<protein>
    <submittedName>
        <fullName evidence="1">Uncharacterized protein</fullName>
    </submittedName>
</protein>
<sequence length="37" mass="4499">MEFEYYKNNTIRDSFEEVHAWQTSERNTVDGLLNHHS</sequence>